<protein>
    <submittedName>
        <fullName evidence="1">Uncharacterized protein</fullName>
    </submittedName>
</protein>
<name>A0A7L5AG58_9MICO</name>
<dbReference type="KEGG" id="mant:BHD05_04165"/>
<keyword evidence="2" id="KW-1185">Reference proteome</keyword>
<dbReference type="AlphaFoldDB" id="A0A7L5AG58"/>
<gene>
    <name evidence="1" type="ORF">BHD05_04165</name>
</gene>
<accession>A0A7L5AG58</accession>
<proteinExistence type="predicted"/>
<sequence>MGFLLVGAGAVAVFVSDNSTGTAALLASGVALIAVGVWGDRVETLEAGGIKAGLREAAVDVLAAAVRAESNGEPEIAAELRGQAERLLEEARASATEYEQIRSTMGRGWDRTALLGAVVERAKSLAGRSSITRDQVELLFNDGSDGNRITALAMIQADGRLARPGVLMESLSHPRSAFEQWNAIVAIDAAFSAGVVSTRDREELKTVLSTNLESNGFGLGDSDRRRTASALLERLS</sequence>
<reference evidence="1 2" key="1">
    <citation type="submission" date="2016-09" db="EMBL/GenBank/DDBJ databases">
        <title>Complete genome sequence of microbes from the polar regions.</title>
        <authorList>
            <person name="Liao L."/>
            <person name="Chen B."/>
        </authorList>
    </citation>
    <scope>NUCLEOTIDE SEQUENCE [LARGE SCALE GENOMIC DNA]</scope>
    <source>
        <strain evidence="1 2">ZS314</strain>
    </source>
</reference>
<dbReference type="EMBL" id="CP017146">
    <property type="protein sequence ID" value="QHO68956.1"/>
    <property type="molecule type" value="Genomic_DNA"/>
</dbReference>
<evidence type="ECO:0000313" key="1">
    <source>
        <dbReference type="EMBL" id="QHO68956.1"/>
    </source>
</evidence>
<evidence type="ECO:0000313" key="2">
    <source>
        <dbReference type="Proteomes" id="UP000464507"/>
    </source>
</evidence>
<organism evidence="1 2">
    <name type="scientific">Marisediminicola antarctica</name>
    <dbReference type="NCBI Taxonomy" id="674079"/>
    <lineage>
        <taxon>Bacteria</taxon>
        <taxon>Bacillati</taxon>
        <taxon>Actinomycetota</taxon>
        <taxon>Actinomycetes</taxon>
        <taxon>Micrococcales</taxon>
        <taxon>Microbacteriaceae</taxon>
        <taxon>Marisediminicola</taxon>
    </lineage>
</organism>
<dbReference type="Proteomes" id="UP000464507">
    <property type="component" value="Chromosome"/>
</dbReference>